<dbReference type="Gene3D" id="6.10.250.690">
    <property type="match status" value="1"/>
</dbReference>
<dbReference type="InterPro" id="IPR001789">
    <property type="entry name" value="Sig_transdc_resp-reg_receiver"/>
</dbReference>
<evidence type="ECO:0000256" key="7">
    <source>
        <dbReference type="PROSITE-ProRule" id="PRU00169"/>
    </source>
</evidence>
<dbReference type="GO" id="GO:0032993">
    <property type="term" value="C:protein-DNA complex"/>
    <property type="evidence" value="ECO:0007669"/>
    <property type="project" value="TreeGrafter"/>
</dbReference>
<dbReference type="CDD" id="cd17574">
    <property type="entry name" value="REC_OmpR"/>
    <property type="match status" value="1"/>
</dbReference>
<dbReference type="GO" id="GO:0005829">
    <property type="term" value="C:cytosol"/>
    <property type="evidence" value="ECO:0007669"/>
    <property type="project" value="TreeGrafter"/>
</dbReference>
<name>A0A942TGT5_9BACI</name>
<dbReference type="GO" id="GO:0006355">
    <property type="term" value="P:regulation of DNA-templated transcription"/>
    <property type="evidence" value="ECO:0007669"/>
    <property type="project" value="InterPro"/>
</dbReference>
<keyword evidence="12" id="KW-1185">Reference proteome</keyword>
<evidence type="ECO:0000256" key="2">
    <source>
        <dbReference type="ARBA" id="ARBA00022553"/>
    </source>
</evidence>
<keyword evidence="6" id="KW-0804">Transcription</keyword>
<dbReference type="PROSITE" id="PS50110">
    <property type="entry name" value="RESPONSE_REGULATORY"/>
    <property type="match status" value="1"/>
</dbReference>
<dbReference type="PROSITE" id="PS51755">
    <property type="entry name" value="OMPR_PHOB"/>
    <property type="match status" value="1"/>
</dbReference>
<dbReference type="InterPro" id="IPR036388">
    <property type="entry name" value="WH-like_DNA-bd_sf"/>
</dbReference>
<dbReference type="CDD" id="cd00383">
    <property type="entry name" value="trans_reg_C"/>
    <property type="match status" value="1"/>
</dbReference>
<dbReference type="SUPFAM" id="SSF46894">
    <property type="entry name" value="C-terminal effector domain of the bipartite response regulators"/>
    <property type="match status" value="1"/>
</dbReference>
<evidence type="ECO:0000256" key="3">
    <source>
        <dbReference type="ARBA" id="ARBA00023012"/>
    </source>
</evidence>
<evidence type="ECO:0000256" key="1">
    <source>
        <dbReference type="ARBA" id="ARBA00004496"/>
    </source>
</evidence>
<dbReference type="Gene3D" id="1.10.10.10">
    <property type="entry name" value="Winged helix-like DNA-binding domain superfamily/Winged helix DNA-binding domain"/>
    <property type="match status" value="1"/>
</dbReference>
<dbReference type="InterPro" id="IPR001867">
    <property type="entry name" value="OmpR/PhoB-type_DNA-bd"/>
</dbReference>
<keyword evidence="2 7" id="KW-0597">Phosphoprotein</keyword>
<reference evidence="11 12" key="1">
    <citation type="submission" date="2021-05" db="EMBL/GenBank/DDBJ databases">
        <title>Novel Bacillus species.</title>
        <authorList>
            <person name="Liu G."/>
        </authorList>
    </citation>
    <scope>NUCLEOTIDE SEQUENCE [LARGE SCALE GENOMIC DNA]</scope>
    <source>
        <strain evidence="12">FJAT-49780</strain>
    </source>
</reference>
<evidence type="ECO:0000313" key="11">
    <source>
        <dbReference type="EMBL" id="MBS4197730.1"/>
    </source>
</evidence>
<evidence type="ECO:0000313" key="12">
    <source>
        <dbReference type="Proteomes" id="UP000681414"/>
    </source>
</evidence>
<dbReference type="Proteomes" id="UP000681414">
    <property type="component" value="Unassembled WGS sequence"/>
</dbReference>
<dbReference type="InterPro" id="IPR039420">
    <property type="entry name" value="WalR-like"/>
</dbReference>
<proteinExistence type="predicted"/>
<evidence type="ECO:0000259" key="10">
    <source>
        <dbReference type="PROSITE" id="PS51755"/>
    </source>
</evidence>
<evidence type="ECO:0000256" key="8">
    <source>
        <dbReference type="PROSITE-ProRule" id="PRU01091"/>
    </source>
</evidence>
<comment type="caution">
    <text evidence="11">The sequence shown here is derived from an EMBL/GenBank/DDBJ whole genome shotgun (WGS) entry which is preliminary data.</text>
</comment>
<dbReference type="EMBL" id="JAGYPG010000005">
    <property type="protein sequence ID" value="MBS4197730.1"/>
    <property type="molecule type" value="Genomic_DNA"/>
</dbReference>
<organism evidence="11 12">
    <name type="scientific">Lederbergia citri</name>
    <dbReference type="NCBI Taxonomy" id="2833580"/>
    <lineage>
        <taxon>Bacteria</taxon>
        <taxon>Bacillati</taxon>
        <taxon>Bacillota</taxon>
        <taxon>Bacilli</taxon>
        <taxon>Bacillales</taxon>
        <taxon>Bacillaceae</taxon>
        <taxon>Lederbergia</taxon>
    </lineage>
</organism>
<protein>
    <submittedName>
        <fullName evidence="11">Response regulator transcription factor</fullName>
    </submittedName>
</protein>
<dbReference type="SUPFAM" id="SSF52172">
    <property type="entry name" value="CheY-like"/>
    <property type="match status" value="1"/>
</dbReference>
<evidence type="ECO:0000256" key="5">
    <source>
        <dbReference type="ARBA" id="ARBA00023125"/>
    </source>
</evidence>
<keyword evidence="3" id="KW-0902">Two-component regulatory system</keyword>
<dbReference type="FunFam" id="3.40.50.2300:FF:000001">
    <property type="entry name" value="DNA-binding response regulator PhoB"/>
    <property type="match status" value="1"/>
</dbReference>
<dbReference type="RefSeq" id="WP_213126964.1">
    <property type="nucleotide sequence ID" value="NZ_JAGYPG010000005.1"/>
</dbReference>
<dbReference type="SMART" id="SM00862">
    <property type="entry name" value="Trans_reg_C"/>
    <property type="match status" value="1"/>
</dbReference>
<dbReference type="InterPro" id="IPR016032">
    <property type="entry name" value="Sig_transdc_resp-reg_C-effctor"/>
</dbReference>
<dbReference type="SMART" id="SM00448">
    <property type="entry name" value="REC"/>
    <property type="match status" value="1"/>
</dbReference>
<dbReference type="FunFam" id="1.10.10.10:FF:000018">
    <property type="entry name" value="DNA-binding response regulator ResD"/>
    <property type="match status" value="1"/>
</dbReference>
<sequence>MNKETVLIVDDDDDIRKVLELYLCNAGYRVVEADDGYKVMDVFVQEKPDLIILDVMLPGIDGLEVCQMIRRKSDVPILFLSAKEDDIDKIVGLGVGGDDYISKPFSPSVLIAKVKAHLRRNRLLEKISPSSENFLNRKPIISYPGLLIDQESYSVKANGRDIHLSTKEFQILCLLASNPDRVFSFEQLFHNIWGESSFGDHRTVMVHISNLRKKIEVDPTSQKYITTVRGIGYKFNSDLY</sequence>
<dbReference type="Pfam" id="PF00072">
    <property type="entry name" value="Response_reg"/>
    <property type="match status" value="1"/>
</dbReference>
<dbReference type="GO" id="GO:0000156">
    <property type="term" value="F:phosphorelay response regulator activity"/>
    <property type="evidence" value="ECO:0007669"/>
    <property type="project" value="TreeGrafter"/>
</dbReference>
<evidence type="ECO:0000256" key="4">
    <source>
        <dbReference type="ARBA" id="ARBA00023015"/>
    </source>
</evidence>
<dbReference type="PANTHER" id="PTHR48111:SF40">
    <property type="entry name" value="PHOSPHATE REGULON TRANSCRIPTIONAL REGULATORY PROTEIN PHOB"/>
    <property type="match status" value="1"/>
</dbReference>
<feature type="domain" description="OmpR/PhoB-type" evidence="10">
    <location>
        <begin position="138"/>
        <end position="237"/>
    </location>
</feature>
<feature type="domain" description="Response regulatory" evidence="9">
    <location>
        <begin position="5"/>
        <end position="118"/>
    </location>
</feature>
<feature type="DNA-binding region" description="OmpR/PhoB-type" evidence="8">
    <location>
        <begin position="138"/>
        <end position="237"/>
    </location>
</feature>
<comment type="subcellular location">
    <subcellularLocation>
        <location evidence="1">Cytoplasm</location>
    </subcellularLocation>
</comment>
<accession>A0A942TGT5</accession>
<dbReference type="PANTHER" id="PTHR48111">
    <property type="entry name" value="REGULATOR OF RPOS"/>
    <property type="match status" value="1"/>
</dbReference>
<dbReference type="InterPro" id="IPR011006">
    <property type="entry name" value="CheY-like_superfamily"/>
</dbReference>
<dbReference type="Pfam" id="PF00486">
    <property type="entry name" value="Trans_reg_C"/>
    <property type="match status" value="1"/>
</dbReference>
<gene>
    <name evidence="11" type="ORF">KHA97_22055</name>
</gene>
<dbReference type="AlphaFoldDB" id="A0A942TGT5"/>
<dbReference type="GO" id="GO:0000976">
    <property type="term" value="F:transcription cis-regulatory region binding"/>
    <property type="evidence" value="ECO:0007669"/>
    <property type="project" value="TreeGrafter"/>
</dbReference>
<keyword evidence="4" id="KW-0805">Transcription regulation</keyword>
<evidence type="ECO:0000256" key="6">
    <source>
        <dbReference type="ARBA" id="ARBA00023163"/>
    </source>
</evidence>
<keyword evidence="5 8" id="KW-0238">DNA-binding</keyword>
<dbReference type="Gene3D" id="3.40.50.2300">
    <property type="match status" value="1"/>
</dbReference>
<evidence type="ECO:0000259" key="9">
    <source>
        <dbReference type="PROSITE" id="PS50110"/>
    </source>
</evidence>
<feature type="modified residue" description="4-aspartylphosphate" evidence="7">
    <location>
        <position position="54"/>
    </location>
</feature>